<dbReference type="KEGG" id="psez:HME7025_01495"/>
<evidence type="ECO:0000313" key="1">
    <source>
        <dbReference type="EMBL" id="AWL09351.1"/>
    </source>
</evidence>
<dbReference type="EMBL" id="CP029346">
    <property type="protein sequence ID" value="AWL09351.1"/>
    <property type="molecule type" value="Genomic_DNA"/>
</dbReference>
<sequence>MAAFGQKTNAMDSLINRALELAPQHSALMGQFSAEVITKEKGRFNRVLGLAKNRLKKNEGIQEGQWYGNQTHAKVYVKSLNQMIHEVIDVKGFQKKYPRPTLFFWPDFYQDFIGTNCVSPLNYHGRDYYSYDYQGDTLVDGQIGYQFNVRPSSSGDRLFSGKLTLSKTGWIIRWEAQVESDALLYHMDLQHQWVNQAWLPKSAYFKLEGGLMGNYGEFLLQEEVQQKPQTWKADSGFQIPNQSQERLNIAEIGFDEVFATQLLGNFHQSLLRKWKSRPQSGLVTMDSVRYVKREEVLHNTQEDQFFQGSMTSNLLEASIDTLRKSPFSFNQLLFSKSFYYGPRQKDFYPFEIYYKSPVFDSNFNTVEGFVANAGLVFRKRWARYRFLEAEFLGRRSFGLNRNTGYIKLRYKTDSFDISLAQGDFVQQMNPDNSISPEMNSLSTLLLKNNQMKIFRKEYWNLALTKRFSSKFFFKSSFEWSRRSQMDNTTDYYWFNYLNRKFTSNNPQNEEYKQDGFQTHNSFISQITLGFRPFLTQYYRNHIRESEWGSSPLILFKYRAGWKGVAESSAPFTMVELSYLQNMALSPWVKSGFIINAGTFIGEAPQYFIDFKHYNGTMNLVQAGEMLASHRLVGYYQNFTSGANQRLNVNHYAYSTAGAYVEGLSLFQFSNLWLKPILGMKKSYVKELLIANTVYIHNQKLLYSEVGYGLDGLLKIFRLEAIGSFINGQFNYVGLRLNLNSRIRIGNIPD</sequence>
<organism evidence="1 2">
    <name type="scientific">Aquirufa nivalisilvae</name>
    <dbReference type="NCBI Taxonomy" id="2516557"/>
    <lineage>
        <taxon>Bacteria</taxon>
        <taxon>Pseudomonadati</taxon>
        <taxon>Bacteroidota</taxon>
        <taxon>Cytophagia</taxon>
        <taxon>Cytophagales</taxon>
        <taxon>Flectobacillaceae</taxon>
        <taxon>Aquirufa</taxon>
    </lineage>
</organism>
<accession>A0A2S2DVC7</accession>
<dbReference type="OrthoDB" id="983143at2"/>
<proteinExistence type="predicted"/>
<evidence type="ECO:0008006" key="3">
    <source>
        <dbReference type="Google" id="ProtNLM"/>
    </source>
</evidence>
<dbReference type="AlphaFoldDB" id="A0A2S2DVC7"/>
<dbReference type="InterPro" id="IPR043741">
    <property type="entry name" value="DUF5686"/>
</dbReference>
<reference evidence="2" key="1">
    <citation type="submission" date="2018-05" db="EMBL/GenBank/DDBJ databases">
        <title>Pseudarcicella sp. HME7025 Genome sequencing and assembly.</title>
        <authorList>
            <person name="Kim H."/>
            <person name="Kang H."/>
            <person name="Joh K."/>
        </authorList>
    </citation>
    <scope>NUCLEOTIDE SEQUENCE [LARGE SCALE GENOMIC DNA]</scope>
    <source>
        <strain evidence="2">HME7025</strain>
    </source>
</reference>
<gene>
    <name evidence="1" type="ORF">HME7025_01495</name>
</gene>
<protein>
    <recommendedName>
        <fullName evidence="3">Carboxypeptidase-like regulatory domain-containing protein</fullName>
    </recommendedName>
</protein>
<dbReference type="Pfam" id="PF18939">
    <property type="entry name" value="DUF5686"/>
    <property type="match status" value="1"/>
</dbReference>
<evidence type="ECO:0000313" key="2">
    <source>
        <dbReference type="Proteomes" id="UP000245468"/>
    </source>
</evidence>
<dbReference type="Proteomes" id="UP000245468">
    <property type="component" value="Chromosome"/>
</dbReference>
<keyword evidence="2" id="KW-1185">Reference proteome</keyword>
<name>A0A2S2DVC7_9BACT</name>